<evidence type="ECO:0000313" key="2">
    <source>
        <dbReference type="EMBL" id="MBT1588915.1"/>
    </source>
</evidence>
<name>A0ABS5VJ91_9MICO</name>
<feature type="transmembrane region" description="Helical" evidence="1">
    <location>
        <begin position="365"/>
        <end position="390"/>
    </location>
</feature>
<keyword evidence="1" id="KW-0472">Membrane</keyword>
<feature type="transmembrane region" description="Helical" evidence="1">
    <location>
        <begin position="116"/>
        <end position="138"/>
    </location>
</feature>
<evidence type="ECO:0000256" key="1">
    <source>
        <dbReference type="SAM" id="Phobius"/>
    </source>
</evidence>
<dbReference type="EMBL" id="JAHEWS010000023">
    <property type="protein sequence ID" value="MBT1588915.1"/>
    <property type="molecule type" value="Genomic_DNA"/>
</dbReference>
<feature type="transmembrane region" description="Helical" evidence="1">
    <location>
        <begin position="30"/>
        <end position="56"/>
    </location>
</feature>
<evidence type="ECO:0000313" key="3">
    <source>
        <dbReference type="Proteomes" id="UP001519641"/>
    </source>
</evidence>
<feature type="transmembrane region" description="Helical" evidence="1">
    <location>
        <begin position="150"/>
        <end position="172"/>
    </location>
</feature>
<feature type="transmembrane region" description="Helical" evidence="1">
    <location>
        <begin position="76"/>
        <end position="104"/>
    </location>
</feature>
<feature type="transmembrane region" description="Helical" evidence="1">
    <location>
        <begin position="432"/>
        <end position="451"/>
    </location>
</feature>
<organism evidence="2 3">
    <name type="scientific">Curtobacterium aurantiacum</name>
    <dbReference type="NCBI Taxonomy" id="3236919"/>
    <lineage>
        <taxon>Bacteria</taxon>
        <taxon>Bacillati</taxon>
        <taxon>Actinomycetota</taxon>
        <taxon>Actinomycetes</taxon>
        <taxon>Micrococcales</taxon>
        <taxon>Microbacteriaceae</taxon>
        <taxon>Curtobacterium</taxon>
    </lineage>
</organism>
<feature type="transmembrane region" description="Helical" evidence="1">
    <location>
        <begin position="402"/>
        <end position="420"/>
    </location>
</feature>
<keyword evidence="3" id="KW-1185">Reference proteome</keyword>
<gene>
    <name evidence="2" type="ORF">KK097_13940</name>
</gene>
<feature type="transmembrane region" description="Helical" evidence="1">
    <location>
        <begin position="184"/>
        <end position="203"/>
    </location>
</feature>
<sequence>MSQTITVARATALVWMSELAGAFNVSRLRVLLCAAFTVAGILALGLVLGLTTVSTLSSQVPAPIAAFMVETAASGALLSAALVTVVLALTAPAGSALDHLLCLLPVTNSARAIGRSLPLTVLTTIGSTALCVPAMLVAGRVLDLIEATRYVVALLAGVALVEALAQGLLHAVGSLMQSWLRTPFAVSSTISGAVTIGAALVAFGPGVVVPSGLAPDDAPAFSLPRLISDVATSRRPDLAWPVFVSYFVVTIVFVWAVSKISTSKAVPSAFALLPADRILRGPQGPFLSQLLVMIRAPQTSLAIAGAICLLATTAWALPPSVPAEVRDGLAMAVPSAGCALVLFGPGRVLPWAWTGTALGRRRTWWFAPVAVAHVVAAALAWTGLSGAALLLGVVQFDELPGMVFRATLLFLSAALAGALVPWSDTQPMSGSVGLMLTTVLYLGCSSLISYLDQLAGPLKVLGSICCICLLVAGSVTTCIRLTSSR</sequence>
<proteinExistence type="predicted"/>
<comment type="caution">
    <text evidence="2">The sequence shown here is derived from an EMBL/GenBank/DDBJ whole genome shotgun (WGS) entry which is preliminary data.</text>
</comment>
<feature type="transmembrane region" description="Helical" evidence="1">
    <location>
        <begin position="329"/>
        <end position="353"/>
    </location>
</feature>
<feature type="transmembrane region" description="Helical" evidence="1">
    <location>
        <begin position="299"/>
        <end position="317"/>
    </location>
</feature>
<accession>A0ABS5VJ91</accession>
<dbReference type="RefSeq" id="WP_214545228.1">
    <property type="nucleotide sequence ID" value="NZ_JAHEWS010000023.1"/>
</dbReference>
<evidence type="ECO:0008006" key="4">
    <source>
        <dbReference type="Google" id="ProtNLM"/>
    </source>
</evidence>
<protein>
    <recommendedName>
        <fullName evidence="4">ABC transporter permease</fullName>
    </recommendedName>
</protein>
<keyword evidence="1" id="KW-1133">Transmembrane helix</keyword>
<reference evidence="2 3" key="1">
    <citation type="submission" date="2021-05" db="EMBL/GenBank/DDBJ databases">
        <title>Whole genome sequence of Curtobacterium flaccumfaciens pv. flaccumfaciens strain CFBP 8819.</title>
        <authorList>
            <person name="Osdaghi E."/>
            <person name="Taghouti G."/>
            <person name="Portier P."/>
            <person name="Fazliarab A."/>
            <person name="Taghavi S.M."/>
            <person name="Briand M."/>
            <person name="Le-Saux M."/>
            <person name="Jacques M.-A."/>
        </authorList>
    </citation>
    <scope>NUCLEOTIDE SEQUENCE [LARGE SCALE GENOMIC DNA]</scope>
    <source>
        <strain evidence="2 3">CFBP 8819</strain>
    </source>
</reference>
<feature type="transmembrane region" description="Helical" evidence="1">
    <location>
        <begin position="457"/>
        <end position="479"/>
    </location>
</feature>
<keyword evidence="1" id="KW-0812">Transmembrane</keyword>
<dbReference type="Proteomes" id="UP001519641">
    <property type="component" value="Unassembled WGS sequence"/>
</dbReference>
<feature type="transmembrane region" description="Helical" evidence="1">
    <location>
        <begin position="238"/>
        <end position="257"/>
    </location>
</feature>